<proteinExistence type="predicted"/>
<feature type="domain" description="Mon2 C-terminal" evidence="1">
    <location>
        <begin position="2"/>
        <end position="184"/>
    </location>
</feature>
<keyword evidence="3" id="KW-1185">Reference proteome</keyword>
<dbReference type="OrthoDB" id="294853at2759"/>
<evidence type="ECO:0000259" key="1">
    <source>
        <dbReference type="Pfam" id="PF16206"/>
    </source>
</evidence>
<dbReference type="AlphaFoldDB" id="A0A507CKL3"/>
<dbReference type="Proteomes" id="UP000320333">
    <property type="component" value="Unassembled WGS sequence"/>
</dbReference>
<dbReference type="InterPro" id="IPR016024">
    <property type="entry name" value="ARM-type_fold"/>
</dbReference>
<comment type="caution">
    <text evidence="2">The sequence shown here is derived from an EMBL/GenBank/DDBJ whole genome shotgun (WGS) entry which is preliminary data.</text>
</comment>
<gene>
    <name evidence="2" type="ORF">CcCBS67573_g10626</name>
</gene>
<evidence type="ECO:0000313" key="2">
    <source>
        <dbReference type="EMBL" id="TPX40372.1"/>
    </source>
</evidence>
<evidence type="ECO:0000313" key="3">
    <source>
        <dbReference type="Proteomes" id="UP000320333"/>
    </source>
</evidence>
<sequence length="741" mass="81399">MDMLWMHLLGHLSQLCSDLRPEVRNSANQTIFKTISINGKRLTLEAWDECIWNILFPLLERVKISSEQSEHFSHTSAAAGSVASTPISGTISASGIPINPNDSPAKFWNETKTLTLTGITNLLIQFFPVLIDLESSFEKAWTLFLDYIRSWALKGSPEVAAAAIKCFKLLVRYPKDVVNADGNPGKVALNVEARLHELWRVAWDVWEAIGLGIVAEANESGDDAAGKGRTNGGGSSAGAAVGMLKRSASGHGSQLIEVEKLRLLHGTFPQATLVQYANLFTDIHDVISSTFGLFELKRLLNVLSSLMLYHTNSAAGATPSKYRTDNILDLDNMSPYQEAAFTIITGTTPDLSLIPGASELILLSVSGFIRLPFVRLQTLSDDDLQSARLQPQTGGMEKGFTYMALAKRSIQTVVTLFEKHGSQASVYSGGIFESILACFDVPMRAKYDCPAPGLKDSTPLWRVAANSAMALVILGLRSLDALSRDLPNNILTGIYSQILDTFDGFLLPQSSPDASISSDELDVATDFDISIFETFETDVLLHLGQLHVSDALVKDHIQIICRASRLYKSHMSSLADISFSSQKGSMSALIDTKQSSIKRLAFNEPSSAFNTRATRNSVTSTTKTMGRMNLGTDVMPLGREKFSKVCLASLLKLCSDELNDLKDVRYRIATIAAPVVLDKMRDIIKSYASDRPLYGKLPLPRIRSEEISIVLSNLRDLHMRVGILHELVSEDKIREFCCVYF</sequence>
<dbReference type="InterPro" id="IPR032817">
    <property type="entry name" value="Mon2_C"/>
</dbReference>
<reference evidence="2 3" key="1">
    <citation type="journal article" date="2019" name="Sci. Rep.">
        <title>Comparative genomics of chytrid fungi reveal insights into the obligate biotrophic and pathogenic lifestyle of Synchytrium endobioticum.</title>
        <authorList>
            <person name="van de Vossenberg B.T.L.H."/>
            <person name="Warris S."/>
            <person name="Nguyen H.D.T."/>
            <person name="van Gent-Pelzer M.P.E."/>
            <person name="Joly D.L."/>
            <person name="van de Geest H.C."/>
            <person name="Bonants P.J.M."/>
            <person name="Smith D.S."/>
            <person name="Levesque C.A."/>
            <person name="van der Lee T.A.J."/>
        </authorList>
    </citation>
    <scope>NUCLEOTIDE SEQUENCE [LARGE SCALE GENOMIC DNA]</scope>
    <source>
        <strain evidence="2 3">CBS 675.73</strain>
    </source>
</reference>
<dbReference type="STRING" id="246404.A0A507CKL3"/>
<dbReference type="SUPFAM" id="SSF48371">
    <property type="entry name" value="ARM repeat"/>
    <property type="match status" value="1"/>
</dbReference>
<dbReference type="Pfam" id="PF16206">
    <property type="entry name" value="Mon2_C"/>
    <property type="match status" value="2"/>
</dbReference>
<accession>A0A507CKL3</accession>
<name>A0A507CKL3_9FUNG</name>
<dbReference type="EMBL" id="QEAP01001830">
    <property type="protein sequence ID" value="TPX40372.1"/>
    <property type="molecule type" value="Genomic_DNA"/>
</dbReference>
<protein>
    <recommendedName>
        <fullName evidence="1">Mon2 C-terminal domain-containing protein</fullName>
    </recommendedName>
</protein>
<feature type="domain" description="Mon2 C-terminal" evidence="1">
    <location>
        <begin position="399"/>
        <end position="545"/>
    </location>
</feature>
<organism evidence="2 3">
    <name type="scientific">Chytriomyces confervae</name>
    <dbReference type="NCBI Taxonomy" id="246404"/>
    <lineage>
        <taxon>Eukaryota</taxon>
        <taxon>Fungi</taxon>
        <taxon>Fungi incertae sedis</taxon>
        <taxon>Chytridiomycota</taxon>
        <taxon>Chytridiomycota incertae sedis</taxon>
        <taxon>Chytridiomycetes</taxon>
        <taxon>Chytridiales</taxon>
        <taxon>Chytriomycetaceae</taxon>
        <taxon>Chytriomyces</taxon>
    </lineage>
</organism>